<dbReference type="EMBL" id="CP058215">
    <property type="protein sequence ID" value="QLC49020.1"/>
    <property type="molecule type" value="Genomic_DNA"/>
</dbReference>
<dbReference type="Proteomes" id="UP000509594">
    <property type="component" value="Chromosome"/>
</dbReference>
<keyword evidence="2" id="KW-1185">Reference proteome</keyword>
<dbReference type="RefSeq" id="WP_176964083.1">
    <property type="nucleotide sequence ID" value="NZ_CP058215.1"/>
</dbReference>
<sequence>MERNDYESLLHKLNTKKSFRNKEGLIPAFSKVGYSPSTLHRSIKIYATHLKIGDNFE</sequence>
<dbReference type="GeneID" id="55820292"/>
<reference evidence="1 2" key="1">
    <citation type="submission" date="2020-06" db="EMBL/GenBank/DDBJ databases">
        <title>Methanolobus halotolerans sp. nov., isolated from a saline lake Tus in Siberia.</title>
        <authorList>
            <person name="Shen Y."/>
            <person name="Chen S.-C."/>
            <person name="Lai M.-C."/>
            <person name="Huang H.-H."/>
            <person name="Chiu H.-H."/>
            <person name="Tang S.-L."/>
            <person name="Rogozin D.Y."/>
            <person name="Degermendzhy A.G."/>
        </authorList>
    </citation>
    <scope>NUCLEOTIDE SEQUENCE [LARGE SCALE GENOMIC DNA]</scope>
    <source>
        <strain evidence="1 2">DSM 21339</strain>
    </source>
</reference>
<name>A0A7D5EF30_9EURY</name>
<protein>
    <submittedName>
        <fullName evidence="1">Uncharacterized protein</fullName>
    </submittedName>
</protein>
<gene>
    <name evidence="1" type="ORF">HWN40_01415</name>
</gene>
<dbReference type="KEGG" id="mzi:HWN40_01415"/>
<accession>A0A7D5EF30</accession>
<evidence type="ECO:0000313" key="1">
    <source>
        <dbReference type="EMBL" id="QLC49020.1"/>
    </source>
</evidence>
<evidence type="ECO:0000313" key="2">
    <source>
        <dbReference type="Proteomes" id="UP000509594"/>
    </source>
</evidence>
<organism evidence="1 2">
    <name type="scientific">Methanolobus zinderi</name>
    <dbReference type="NCBI Taxonomy" id="536044"/>
    <lineage>
        <taxon>Archaea</taxon>
        <taxon>Methanobacteriati</taxon>
        <taxon>Methanobacteriota</taxon>
        <taxon>Stenosarchaea group</taxon>
        <taxon>Methanomicrobia</taxon>
        <taxon>Methanosarcinales</taxon>
        <taxon>Methanosarcinaceae</taxon>
        <taxon>Methanolobus</taxon>
    </lineage>
</organism>
<dbReference type="AlphaFoldDB" id="A0A7D5EF30"/>
<proteinExistence type="predicted"/>